<dbReference type="InterPro" id="IPR008979">
    <property type="entry name" value="Galactose-bd-like_sf"/>
</dbReference>
<dbReference type="Gene3D" id="2.60.120.260">
    <property type="entry name" value="Galactose-binding domain-like"/>
    <property type="match status" value="1"/>
</dbReference>
<gene>
    <name evidence="2" type="ORF">G7Y89_g6374</name>
</gene>
<evidence type="ECO:0000259" key="1">
    <source>
        <dbReference type="PROSITE" id="PS50022"/>
    </source>
</evidence>
<dbReference type="SUPFAM" id="SSF49785">
    <property type="entry name" value="Galactose-binding domain-like"/>
    <property type="match status" value="1"/>
</dbReference>
<dbReference type="PROSITE" id="PS50022">
    <property type="entry name" value="FA58C_3"/>
    <property type="match status" value="1"/>
</dbReference>
<dbReference type="InterPro" id="IPR000421">
    <property type="entry name" value="FA58C"/>
</dbReference>
<name>A0A8H4RM26_9HELO</name>
<evidence type="ECO:0000313" key="2">
    <source>
        <dbReference type="EMBL" id="KAF4631756.1"/>
    </source>
</evidence>
<dbReference type="AlphaFoldDB" id="A0A8H4RM26"/>
<reference evidence="2 3" key="1">
    <citation type="submission" date="2020-03" db="EMBL/GenBank/DDBJ databases">
        <title>Draft Genome Sequence of Cudoniella acicularis.</title>
        <authorList>
            <person name="Buettner E."/>
            <person name="Kellner H."/>
        </authorList>
    </citation>
    <scope>NUCLEOTIDE SEQUENCE [LARGE SCALE GENOMIC DNA]</scope>
    <source>
        <strain evidence="2 3">DSM 108380</strain>
    </source>
</reference>
<protein>
    <recommendedName>
        <fullName evidence="1">F5/8 type C domain-containing protein</fullName>
    </recommendedName>
</protein>
<proteinExistence type="predicted"/>
<dbReference type="Gene3D" id="3.20.20.80">
    <property type="entry name" value="Glycosidases"/>
    <property type="match status" value="1"/>
</dbReference>
<dbReference type="OrthoDB" id="3447004at2759"/>
<organism evidence="2 3">
    <name type="scientific">Cudoniella acicularis</name>
    <dbReference type="NCBI Taxonomy" id="354080"/>
    <lineage>
        <taxon>Eukaryota</taxon>
        <taxon>Fungi</taxon>
        <taxon>Dikarya</taxon>
        <taxon>Ascomycota</taxon>
        <taxon>Pezizomycotina</taxon>
        <taxon>Leotiomycetes</taxon>
        <taxon>Helotiales</taxon>
        <taxon>Tricladiaceae</taxon>
        <taxon>Cudoniella</taxon>
    </lineage>
</organism>
<dbReference type="EMBL" id="JAAMPI010000413">
    <property type="protein sequence ID" value="KAF4631756.1"/>
    <property type="molecule type" value="Genomic_DNA"/>
</dbReference>
<evidence type="ECO:0000313" key="3">
    <source>
        <dbReference type="Proteomes" id="UP000566819"/>
    </source>
</evidence>
<dbReference type="Pfam" id="PF00754">
    <property type="entry name" value="F5_F8_type_C"/>
    <property type="match status" value="1"/>
</dbReference>
<feature type="domain" description="F5/8 type C" evidence="1">
    <location>
        <begin position="687"/>
        <end position="840"/>
    </location>
</feature>
<sequence>MTLNRHFWLLRRNQIYHGEVYQKAHHQNFKEPQRSTNLMRISPRNNWTTINSLPGDCDFHSTRSHIKTTTPLSKCRYSINHNHFTKRTMFLRNGFLVPIIGLFVDASFIARSGTSDEQVTYILPIWEGSLASHGETQDLAVLADMKSQLGLGGSSTKLGWSFSSWALSRDIHDSSQDFTFDPTNLNYMLNLGVNSSLPILVHMNNGRWADCCTPNSAGGWGDTLLDHIAAEPNTTVQNASGGSDFSHNGGNNFFTLSRLNTVYRQYKKRNVQASAQVIAQWGAANPSLFVGVSLDSETLMPNNEADYNPFFISEWKQWLQNTGMYGLTGEYNGAGRVPAFTDISSFNNATNQAFDSWDAMEPPKSITPGDPFSEEWERWRITAVMNAVSDITLWIATAGIPRNQIYGHQTSRADDYGFADDVMTETAANGASGVTMYGWGADSVGSLTPAMRGSGKNNWGVFEHNPLSNDSSFSYDSLKALVDDGIKIICPNSWESDEATKDQYALFDSPNFGDTYGATLNKFLSDYGNTPRNLQPPPWNPGTKVFDFYDSFPNATQTGQDNHQEASGSVGNVVRKSVYSAVGGSINYTVSLPVVTGNQRLNFWTSLGIKDGAGIGGEAQFQVQVNGQNLFGQYFHTEQNYWVWKRWVPMMVDVTAWAGQTITFDLLTTGNQEWGWTTWGAPAVYVTDDNNLALRKSVNVSSTDGAASGWGAATLTDGNFDGTDGRLGWSSVSHPSPSAVEWVSIDFGSSQSYGKVVLFPRSDLVEAEGTGFPTDFIIQTSDDSTNWKTIVTLASYPRVKAGDAQILSFEQVQGRYVRIYATGLGGVCGESGYRFQLTAIAVYA</sequence>
<comment type="caution">
    <text evidence="2">The sequence shown here is derived from an EMBL/GenBank/DDBJ whole genome shotgun (WGS) entry which is preliminary data.</text>
</comment>
<accession>A0A8H4RM26</accession>
<dbReference type="Proteomes" id="UP000566819">
    <property type="component" value="Unassembled WGS sequence"/>
</dbReference>
<keyword evidence="3" id="KW-1185">Reference proteome</keyword>